<dbReference type="GO" id="GO:0004633">
    <property type="term" value="F:phosphopantothenoylcysteine decarboxylase activity"/>
    <property type="evidence" value="ECO:0007669"/>
    <property type="project" value="TreeGrafter"/>
</dbReference>
<evidence type="ECO:0000313" key="4">
    <source>
        <dbReference type="Proteomes" id="UP000318065"/>
    </source>
</evidence>
<accession>A0A510HHJ9</accession>
<dbReference type="Gene3D" id="3.40.50.1950">
    <property type="entry name" value="Flavin prenyltransferase-like"/>
    <property type="match status" value="1"/>
</dbReference>
<name>A0A510HHJ9_9ACTN</name>
<dbReference type="SUPFAM" id="SSF52507">
    <property type="entry name" value="Homo-oligomeric flavin-containing Cys decarboxylases, HFCD"/>
    <property type="match status" value="1"/>
</dbReference>
<dbReference type="RefSeq" id="WP_143529237.1">
    <property type="nucleotide sequence ID" value="NZ_AP019791.1"/>
</dbReference>
<evidence type="ECO:0000256" key="1">
    <source>
        <dbReference type="SAM" id="Phobius"/>
    </source>
</evidence>
<evidence type="ECO:0000313" key="3">
    <source>
        <dbReference type="EMBL" id="BBL79429.1"/>
    </source>
</evidence>
<proteinExistence type="predicted"/>
<reference evidence="3" key="1">
    <citation type="journal article" date="2019" name="Microbiol. Resour. Announc.">
        <title>Complete Genome Sequence of Rubrobacter xylanophilus Strain AA3-22, Isolated from Arima Onsen in Japan.</title>
        <authorList>
            <person name="Tomariguchi N."/>
            <person name="Miyazaki K."/>
        </authorList>
    </citation>
    <scope>NUCLEOTIDE SEQUENCE [LARGE SCALE GENOMIC DNA]</scope>
    <source>
        <strain evidence="3">AA3-22</strain>
    </source>
</reference>
<dbReference type="GO" id="GO:0010181">
    <property type="term" value="F:FMN binding"/>
    <property type="evidence" value="ECO:0007669"/>
    <property type="project" value="TreeGrafter"/>
</dbReference>
<dbReference type="AlphaFoldDB" id="A0A510HHJ9"/>
<dbReference type="InterPro" id="IPR003382">
    <property type="entry name" value="Flavoprotein"/>
</dbReference>
<organism evidence="3 4">
    <name type="scientific">Rubrobacter xylanophilus</name>
    <dbReference type="NCBI Taxonomy" id="49319"/>
    <lineage>
        <taxon>Bacteria</taxon>
        <taxon>Bacillati</taxon>
        <taxon>Actinomycetota</taxon>
        <taxon>Rubrobacteria</taxon>
        <taxon>Rubrobacterales</taxon>
        <taxon>Rubrobacteraceae</taxon>
        <taxon>Rubrobacter</taxon>
    </lineage>
</organism>
<dbReference type="OrthoDB" id="2395518at2"/>
<keyword evidence="1" id="KW-1133">Transmembrane helix</keyword>
<dbReference type="EMBL" id="AP019791">
    <property type="protein sequence ID" value="BBL79429.1"/>
    <property type="molecule type" value="Genomic_DNA"/>
</dbReference>
<dbReference type="PANTHER" id="PTHR14359:SF6">
    <property type="entry name" value="PHOSPHOPANTOTHENOYLCYSTEINE DECARBOXYLASE"/>
    <property type="match status" value="1"/>
</dbReference>
<dbReference type="Pfam" id="PF02441">
    <property type="entry name" value="Flavoprotein"/>
    <property type="match status" value="1"/>
</dbReference>
<keyword evidence="1" id="KW-0812">Transmembrane</keyword>
<evidence type="ECO:0000259" key="2">
    <source>
        <dbReference type="Pfam" id="PF02441"/>
    </source>
</evidence>
<dbReference type="InterPro" id="IPR036551">
    <property type="entry name" value="Flavin_trans-like"/>
</dbReference>
<feature type="domain" description="Flavoprotein" evidence="2">
    <location>
        <begin position="15"/>
        <end position="169"/>
    </location>
</feature>
<dbReference type="Proteomes" id="UP000318065">
    <property type="component" value="Chromosome"/>
</dbReference>
<dbReference type="GO" id="GO:0071513">
    <property type="term" value="C:phosphopantothenoylcysteine decarboxylase complex"/>
    <property type="evidence" value="ECO:0007669"/>
    <property type="project" value="TreeGrafter"/>
</dbReference>
<sequence>MDTEANVRTESRIDRLLVGVSGSVAVLGIQAYLAAFRALLADEVRVIMTDAAAGILPPSTVALFCDGVFTDGELSMERRPGHVELSRWAEEFVVIPATANLLGMVAHGIAPNLLTSSILASPRPVIFCPNANDAMWRKKAVQRNVRLLQEDGHKIIQPELTTAFEVASGEMRDNWVVPGPEELVERLQDIRRQRQPVEARVG</sequence>
<protein>
    <recommendedName>
        <fullName evidence="2">Flavoprotein domain-containing protein</fullName>
    </recommendedName>
</protein>
<dbReference type="GO" id="GO:0015937">
    <property type="term" value="P:coenzyme A biosynthetic process"/>
    <property type="evidence" value="ECO:0007669"/>
    <property type="project" value="TreeGrafter"/>
</dbReference>
<dbReference type="PANTHER" id="PTHR14359">
    <property type="entry name" value="HOMO-OLIGOMERIC FLAVIN CONTAINING CYS DECARBOXYLASE FAMILY"/>
    <property type="match status" value="1"/>
</dbReference>
<keyword evidence="4" id="KW-1185">Reference proteome</keyword>
<feature type="transmembrane region" description="Helical" evidence="1">
    <location>
        <begin position="16"/>
        <end position="40"/>
    </location>
</feature>
<gene>
    <name evidence="3" type="ORF">RxyAA322_12830</name>
</gene>
<keyword evidence="1" id="KW-0472">Membrane</keyword>